<sequence length="34" mass="3708">MAGIQTLLTILLIIVHLSSAAEMVSHGKITSFRR</sequence>
<accession>A0AAV0MBV2</accession>
<evidence type="ECO:0000313" key="3">
    <source>
        <dbReference type="Proteomes" id="UP001154282"/>
    </source>
</evidence>
<gene>
    <name evidence="2" type="ORF">LITE_LOCUS27903</name>
</gene>
<name>A0AAV0MBV2_9ROSI</name>
<dbReference type="AlphaFoldDB" id="A0AAV0MBV2"/>
<reference evidence="2" key="1">
    <citation type="submission" date="2022-08" db="EMBL/GenBank/DDBJ databases">
        <authorList>
            <person name="Gutierrez-Valencia J."/>
        </authorList>
    </citation>
    <scope>NUCLEOTIDE SEQUENCE</scope>
</reference>
<protein>
    <submittedName>
        <fullName evidence="2">Uncharacterized protein</fullName>
    </submittedName>
</protein>
<comment type="caution">
    <text evidence="2">The sequence shown here is derived from an EMBL/GenBank/DDBJ whole genome shotgun (WGS) entry which is preliminary data.</text>
</comment>
<keyword evidence="1" id="KW-0732">Signal</keyword>
<dbReference type="EMBL" id="CAMGYJ010000007">
    <property type="protein sequence ID" value="CAI0443976.1"/>
    <property type="molecule type" value="Genomic_DNA"/>
</dbReference>
<keyword evidence="3" id="KW-1185">Reference proteome</keyword>
<organism evidence="2 3">
    <name type="scientific">Linum tenue</name>
    <dbReference type="NCBI Taxonomy" id="586396"/>
    <lineage>
        <taxon>Eukaryota</taxon>
        <taxon>Viridiplantae</taxon>
        <taxon>Streptophyta</taxon>
        <taxon>Embryophyta</taxon>
        <taxon>Tracheophyta</taxon>
        <taxon>Spermatophyta</taxon>
        <taxon>Magnoliopsida</taxon>
        <taxon>eudicotyledons</taxon>
        <taxon>Gunneridae</taxon>
        <taxon>Pentapetalae</taxon>
        <taxon>rosids</taxon>
        <taxon>fabids</taxon>
        <taxon>Malpighiales</taxon>
        <taxon>Linaceae</taxon>
        <taxon>Linum</taxon>
    </lineage>
</organism>
<feature type="signal peptide" evidence="1">
    <location>
        <begin position="1"/>
        <end position="20"/>
    </location>
</feature>
<evidence type="ECO:0000313" key="2">
    <source>
        <dbReference type="EMBL" id="CAI0443976.1"/>
    </source>
</evidence>
<dbReference type="Proteomes" id="UP001154282">
    <property type="component" value="Unassembled WGS sequence"/>
</dbReference>
<evidence type="ECO:0000256" key="1">
    <source>
        <dbReference type="SAM" id="SignalP"/>
    </source>
</evidence>
<proteinExistence type="predicted"/>
<feature type="chain" id="PRO_5043784977" evidence="1">
    <location>
        <begin position="21"/>
        <end position="34"/>
    </location>
</feature>